<organism evidence="3 4">
    <name type="scientific">Armadillidium nasatum</name>
    <dbReference type="NCBI Taxonomy" id="96803"/>
    <lineage>
        <taxon>Eukaryota</taxon>
        <taxon>Metazoa</taxon>
        <taxon>Ecdysozoa</taxon>
        <taxon>Arthropoda</taxon>
        <taxon>Crustacea</taxon>
        <taxon>Multicrustacea</taxon>
        <taxon>Malacostraca</taxon>
        <taxon>Eumalacostraca</taxon>
        <taxon>Peracarida</taxon>
        <taxon>Isopoda</taxon>
        <taxon>Oniscidea</taxon>
        <taxon>Crinocheta</taxon>
        <taxon>Armadillidiidae</taxon>
        <taxon>Armadillidium</taxon>
    </lineage>
</organism>
<feature type="region of interest" description="Disordered" evidence="2">
    <location>
        <begin position="116"/>
        <end position="137"/>
    </location>
</feature>
<dbReference type="Pfam" id="PF04908">
    <property type="entry name" value="SH3BGR"/>
    <property type="match status" value="1"/>
</dbReference>
<evidence type="ECO:0000313" key="3">
    <source>
        <dbReference type="EMBL" id="KAB7496672.1"/>
    </source>
</evidence>
<sequence length="183" mass="20852">MVIKVYVAMISCSQEVKKNQQRAVMILESKKIPYTIIDITDPANEDSKDYMVETGVPKEGFKIPVTPQIYNEADYCGDYDGLDMANECDTLGDFLKLSDEEKSAIRIGITGIAPSSTKKETKESPITNGVSASREVSEEKDLSAVTSSEIVEKRWKQRIPRMINWKKMRMKLRSQKMNKWFII</sequence>
<dbReference type="Proteomes" id="UP000326759">
    <property type="component" value="Unassembled WGS sequence"/>
</dbReference>
<evidence type="ECO:0000256" key="1">
    <source>
        <dbReference type="ARBA" id="ARBA00007764"/>
    </source>
</evidence>
<dbReference type="AlphaFoldDB" id="A0A5N5SRT1"/>
<dbReference type="InterPro" id="IPR051033">
    <property type="entry name" value="SH3BGR"/>
</dbReference>
<comment type="similarity">
    <text evidence="1">Belongs to the SH3BGR family.</text>
</comment>
<dbReference type="SUPFAM" id="SSF52833">
    <property type="entry name" value="Thioredoxin-like"/>
    <property type="match status" value="1"/>
</dbReference>
<reference evidence="3 4" key="1">
    <citation type="journal article" date="2019" name="PLoS Biol.">
        <title>Sex chromosomes control vertical transmission of feminizing Wolbachia symbionts in an isopod.</title>
        <authorList>
            <person name="Becking T."/>
            <person name="Chebbi M.A."/>
            <person name="Giraud I."/>
            <person name="Moumen B."/>
            <person name="Laverre T."/>
            <person name="Caubet Y."/>
            <person name="Peccoud J."/>
            <person name="Gilbert C."/>
            <person name="Cordaux R."/>
        </authorList>
    </citation>
    <scope>NUCLEOTIDE SEQUENCE [LARGE SCALE GENOMIC DNA]</scope>
    <source>
        <strain evidence="3">ANa2</strain>
        <tissue evidence="3">Whole body excluding digestive tract and cuticle</tissue>
    </source>
</reference>
<evidence type="ECO:0000313" key="4">
    <source>
        <dbReference type="Proteomes" id="UP000326759"/>
    </source>
</evidence>
<protein>
    <submittedName>
        <fullName evidence="3">SH3 domain-binding glutamic acid-rich-like protein</fullName>
    </submittedName>
</protein>
<dbReference type="InterPro" id="IPR006993">
    <property type="entry name" value="Glut_rich_SH3-bd"/>
</dbReference>
<dbReference type="PANTHER" id="PTHR12232:SF15">
    <property type="entry name" value="SH3 DOMAIN-BINDING GLUTAMIC ACID-RICH PROTEIN HOMOLOG"/>
    <property type="match status" value="1"/>
</dbReference>
<accession>A0A5N5SRT1</accession>
<proteinExistence type="inferred from homology"/>
<dbReference type="GO" id="GO:0005737">
    <property type="term" value="C:cytoplasm"/>
    <property type="evidence" value="ECO:0007669"/>
    <property type="project" value="TreeGrafter"/>
</dbReference>
<keyword evidence="4" id="KW-1185">Reference proteome</keyword>
<gene>
    <name evidence="3" type="primary">Sh3beta</name>
    <name evidence="3" type="ORF">Anas_09876</name>
</gene>
<dbReference type="OrthoDB" id="9932926at2759"/>
<dbReference type="EMBL" id="SEYY01021133">
    <property type="protein sequence ID" value="KAB7496672.1"/>
    <property type="molecule type" value="Genomic_DNA"/>
</dbReference>
<name>A0A5N5SRT1_9CRUS</name>
<dbReference type="PANTHER" id="PTHR12232">
    <property type="entry name" value="SH3 DOMAIN-BINDING GLUTAMIC ACID-RICH-LIKE PROTEIN"/>
    <property type="match status" value="1"/>
</dbReference>
<comment type="caution">
    <text evidence="3">The sequence shown here is derived from an EMBL/GenBank/DDBJ whole genome shotgun (WGS) entry which is preliminary data.</text>
</comment>
<dbReference type="InterPro" id="IPR036249">
    <property type="entry name" value="Thioredoxin-like_sf"/>
</dbReference>
<evidence type="ECO:0000256" key="2">
    <source>
        <dbReference type="SAM" id="MobiDB-lite"/>
    </source>
</evidence>
<dbReference type="Gene3D" id="3.40.30.10">
    <property type="entry name" value="Glutaredoxin"/>
    <property type="match status" value="1"/>
</dbReference>